<proteinExistence type="predicted"/>
<reference evidence="3 4" key="1">
    <citation type="journal article" date="2016" name="Nat. Commun.">
        <title>Thousands of microbial genomes shed light on interconnected biogeochemical processes in an aquifer system.</title>
        <authorList>
            <person name="Anantharaman K."/>
            <person name="Brown C.T."/>
            <person name="Hug L.A."/>
            <person name="Sharon I."/>
            <person name="Castelle C.J."/>
            <person name="Probst A.J."/>
            <person name="Thomas B.C."/>
            <person name="Singh A."/>
            <person name="Wilkins M.J."/>
            <person name="Karaoz U."/>
            <person name="Brodie E.L."/>
            <person name="Williams K.H."/>
            <person name="Hubbard S.S."/>
            <person name="Banfield J.F."/>
        </authorList>
    </citation>
    <scope>NUCLEOTIDE SEQUENCE [LARGE SCALE GENOMIC DNA]</scope>
</reference>
<feature type="transmembrane region" description="Helical" evidence="2">
    <location>
        <begin position="50"/>
        <end position="67"/>
    </location>
</feature>
<keyword evidence="2" id="KW-0472">Membrane</keyword>
<gene>
    <name evidence="3" type="ORF">A2V72_01515</name>
</gene>
<feature type="transmembrane region" description="Helical" evidence="2">
    <location>
        <begin position="20"/>
        <end position="44"/>
    </location>
</feature>
<sequence length="145" mass="17183">MSPLSFYNFIKHKLFKIKTIKIILTEILVIIIVLFLLIQGLLAATFTNKILSFIILISFLSVSYLLIRATQEEIKRKIQAERLAQELKDLNKTLEERVNQRTIELKKSYDEIKKRTEELEKFYNLTVGRELKILELRKQLKDSKK</sequence>
<feature type="coiled-coil region" evidence="1">
    <location>
        <begin position="77"/>
        <end position="104"/>
    </location>
</feature>
<evidence type="ECO:0000313" key="4">
    <source>
        <dbReference type="Proteomes" id="UP000178893"/>
    </source>
</evidence>
<dbReference type="AlphaFoldDB" id="A0A1G2DW61"/>
<dbReference type="EMBL" id="MHLW01000030">
    <property type="protein sequence ID" value="OGZ17632.1"/>
    <property type="molecule type" value="Genomic_DNA"/>
</dbReference>
<keyword evidence="2" id="KW-0812">Transmembrane</keyword>
<dbReference type="Proteomes" id="UP000178893">
    <property type="component" value="Unassembled WGS sequence"/>
</dbReference>
<keyword evidence="1" id="KW-0175">Coiled coil</keyword>
<evidence type="ECO:0000256" key="1">
    <source>
        <dbReference type="SAM" id="Coils"/>
    </source>
</evidence>
<keyword evidence="2" id="KW-1133">Transmembrane helix</keyword>
<comment type="caution">
    <text evidence="3">The sequence shown here is derived from an EMBL/GenBank/DDBJ whole genome shotgun (WGS) entry which is preliminary data.</text>
</comment>
<evidence type="ECO:0000256" key="2">
    <source>
        <dbReference type="SAM" id="Phobius"/>
    </source>
</evidence>
<name>A0A1G2DW61_9BACT</name>
<protein>
    <submittedName>
        <fullName evidence="3">Uncharacterized protein</fullName>
    </submittedName>
</protein>
<accession>A0A1G2DW61</accession>
<organism evidence="3 4">
    <name type="scientific">Candidatus Nealsonbacteria bacterium RBG_13_37_56</name>
    <dbReference type="NCBI Taxonomy" id="1801661"/>
    <lineage>
        <taxon>Bacteria</taxon>
        <taxon>Candidatus Nealsoniibacteriota</taxon>
    </lineage>
</organism>
<evidence type="ECO:0000313" key="3">
    <source>
        <dbReference type="EMBL" id="OGZ17632.1"/>
    </source>
</evidence>